<dbReference type="STRING" id="888746.HMPREF9180_1019"/>
<gene>
    <name evidence="1" type="ORF">HMPREF9180_1019</name>
</gene>
<sequence length="82" mass="9542">MKPVFITPHYTIFLVIFEMEILTNQDKPVSILFFLSVSYDRLPPSVNHKGRMMCNDDDTYLLHLLQKQLAESDFKPSTSFST</sequence>
<dbReference type="Proteomes" id="UP000010304">
    <property type="component" value="Unassembled WGS sequence"/>
</dbReference>
<accession>E8KC14</accession>
<evidence type="ECO:0000313" key="2">
    <source>
        <dbReference type="Proteomes" id="UP000010304"/>
    </source>
</evidence>
<dbReference type="AlphaFoldDB" id="E8KC14"/>
<name>E8KC14_9STRE</name>
<proteinExistence type="predicted"/>
<organism evidence="1 2">
    <name type="scientific">Streptococcus peroris ATCC 700780</name>
    <dbReference type="NCBI Taxonomy" id="888746"/>
    <lineage>
        <taxon>Bacteria</taxon>
        <taxon>Bacillati</taxon>
        <taxon>Bacillota</taxon>
        <taxon>Bacilli</taxon>
        <taxon>Lactobacillales</taxon>
        <taxon>Streptococcaceae</taxon>
        <taxon>Streptococcus</taxon>
    </lineage>
</organism>
<dbReference type="HOGENOM" id="CLU_2556898_0_0_9"/>
<evidence type="ECO:0000313" key="1">
    <source>
        <dbReference type="EMBL" id="EFX40466.1"/>
    </source>
</evidence>
<dbReference type="EMBL" id="AEVF01000011">
    <property type="protein sequence ID" value="EFX40466.1"/>
    <property type="molecule type" value="Genomic_DNA"/>
</dbReference>
<reference evidence="1 2" key="1">
    <citation type="submission" date="2010-12" db="EMBL/GenBank/DDBJ databases">
        <authorList>
            <person name="Muzny D."/>
            <person name="Qin X."/>
            <person name="Deng J."/>
            <person name="Jiang H."/>
            <person name="Liu Y."/>
            <person name="Qu J."/>
            <person name="Song X.-Z."/>
            <person name="Zhang L."/>
            <person name="Thornton R."/>
            <person name="Coyle M."/>
            <person name="Francisco L."/>
            <person name="Jackson L."/>
            <person name="Javaid M."/>
            <person name="Korchina V."/>
            <person name="Kovar C."/>
            <person name="Mata R."/>
            <person name="Mathew T."/>
            <person name="Ngo R."/>
            <person name="Nguyen L."/>
            <person name="Nguyen N."/>
            <person name="Okwuonu G."/>
            <person name="Ongeri F."/>
            <person name="Pham C."/>
            <person name="Simmons D."/>
            <person name="Wilczek-Boney K."/>
            <person name="Hale W."/>
            <person name="Jakkamsetti A."/>
            <person name="Pham P."/>
            <person name="Ruth R."/>
            <person name="San Lucas F."/>
            <person name="Warren J."/>
            <person name="Zhang J."/>
            <person name="Zhao Z."/>
            <person name="Zhou C."/>
            <person name="Zhu D."/>
            <person name="Lee S."/>
            <person name="Bess C."/>
            <person name="Blankenburg K."/>
            <person name="Forbes L."/>
            <person name="Fu Q."/>
            <person name="Gubbala S."/>
            <person name="Hirani K."/>
            <person name="Jayaseelan J.C."/>
            <person name="Lara F."/>
            <person name="Munidasa M."/>
            <person name="Palculict T."/>
            <person name="Patil S."/>
            <person name="Pu L.-L."/>
            <person name="Saada N."/>
            <person name="Tang L."/>
            <person name="Weissenberger G."/>
            <person name="Zhu Y."/>
            <person name="Hemphill L."/>
            <person name="Shang Y."/>
            <person name="Youmans B."/>
            <person name="Ayvaz T."/>
            <person name="Ross M."/>
            <person name="Santibanez J."/>
            <person name="Aqrawi P."/>
            <person name="Gross S."/>
            <person name="Joshi V."/>
            <person name="Fowler G."/>
            <person name="Nazareth L."/>
            <person name="Reid J."/>
            <person name="Worley K."/>
            <person name="Petrosino J."/>
            <person name="Highlander S."/>
            <person name="Gibbs R."/>
        </authorList>
    </citation>
    <scope>NUCLEOTIDE SEQUENCE [LARGE SCALE GENOMIC DNA]</scope>
    <source>
        <strain evidence="1 2">ATCC 700780</strain>
    </source>
</reference>
<keyword evidence="2" id="KW-1185">Reference proteome</keyword>
<comment type="caution">
    <text evidence="1">The sequence shown here is derived from an EMBL/GenBank/DDBJ whole genome shotgun (WGS) entry which is preliminary data.</text>
</comment>
<protein>
    <submittedName>
        <fullName evidence="1">Uncharacterized protein</fullName>
    </submittedName>
</protein>